<name>A0A8H7C635_AGABI</name>
<dbReference type="Proteomes" id="UP000629468">
    <property type="component" value="Unassembled WGS sequence"/>
</dbReference>
<gene>
    <name evidence="2" type="ORF">Agabi119p4_8099</name>
</gene>
<evidence type="ECO:0000256" key="1">
    <source>
        <dbReference type="SAM" id="MobiDB-lite"/>
    </source>
</evidence>
<evidence type="ECO:0000313" key="2">
    <source>
        <dbReference type="EMBL" id="KAF7763562.1"/>
    </source>
</evidence>
<accession>A0A8H7C635</accession>
<dbReference type="EMBL" id="JABXXO010000011">
    <property type="protein sequence ID" value="KAF7763562.1"/>
    <property type="molecule type" value="Genomic_DNA"/>
</dbReference>
<proteinExistence type="predicted"/>
<protein>
    <submittedName>
        <fullName evidence="2">Uncharacterized protein</fullName>
    </submittedName>
</protein>
<comment type="caution">
    <text evidence="2">The sequence shown here is derived from an EMBL/GenBank/DDBJ whole genome shotgun (WGS) entry which is preliminary data.</text>
</comment>
<sequence>MPEETRPEMMEGEEPKHVKRTDTTSGKYNIVPDPHYARESLGPRPGDTQPKKDPMMESGQQEKPSGGN</sequence>
<organism evidence="2 3">
    <name type="scientific">Agaricus bisporus var. burnettii</name>
    <dbReference type="NCBI Taxonomy" id="192524"/>
    <lineage>
        <taxon>Eukaryota</taxon>
        <taxon>Fungi</taxon>
        <taxon>Dikarya</taxon>
        <taxon>Basidiomycota</taxon>
        <taxon>Agaricomycotina</taxon>
        <taxon>Agaricomycetes</taxon>
        <taxon>Agaricomycetidae</taxon>
        <taxon>Agaricales</taxon>
        <taxon>Agaricineae</taxon>
        <taxon>Agaricaceae</taxon>
        <taxon>Agaricus</taxon>
    </lineage>
</organism>
<reference evidence="2 3" key="1">
    <citation type="journal article" name="Sci. Rep.">
        <title>Telomere-to-telomere assembled and centromere annotated genomes of the two main subspecies of the button mushroom Agaricus bisporus reveal especially polymorphic chromosome ends.</title>
        <authorList>
            <person name="Sonnenberg A.S.M."/>
            <person name="Sedaghat-Telgerd N."/>
            <person name="Lavrijssen B."/>
            <person name="Ohm R.A."/>
            <person name="Hendrickx P.M."/>
            <person name="Scholtmeijer K."/>
            <person name="Baars J.J.P."/>
            <person name="van Peer A."/>
        </authorList>
    </citation>
    <scope>NUCLEOTIDE SEQUENCE [LARGE SCALE GENOMIC DNA]</scope>
    <source>
        <strain evidence="2 3">H119_p4</strain>
    </source>
</reference>
<evidence type="ECO:0000313" key="3">
    <source>
        <dbReference type="Proteomes" id="UP000629468"/>
    </source>
</evidence>
<feature type="compositionally biased region" description="Basic and acidic residues" evidence="1">
    <location>
        <begin position="1"/>
        <end position="22"/>
    </location>
</feature>
<feature type="compositionally biased region" description="Polar residues" evidence="1">
    <location>
        <begin position="58"/>
        <end position="68"/>
    </location>
</feature>
<dbReference type="AlphaFoldDB" id="A0A8H7C635"/>
<feature type="region of interest" description="Disordered" evidence="1">
    <location>
        <begin position="1"/>
        <end position="68"/>
    </location>
</feature>